<dbReference type="SMART" id="SM00028">
    <property type="entry name" value="TPR"/>
    <property type="match status" value="2"/>
</dbReference>
<proteinExistence type="predicted"/>
<dbReference type="Gene3D" id="1.25.40.10">
    <property type="entry name" value="Tetratricopeptide repeat domain"/>
    <property type="match status" value="2"/>
</dbReference>
<dbReference type="PANTHER" id="PTHR44858">
    <property type="entry name" value="TETRATRICOPEPTIDE REPEAT PROTEIN 6"/>
    <property type="match status" value="1"/>
</dbReference>
<evidence type="ECO:0000313" key="5">
    <source>
        <dbReference type="Proteomes" id="UP000669317"/>
    </source>
</evidence>
<dbReference type="InterPro" id="IPR050498">
    <property type="entry name" value="Ycf3"/>
</dbReference>
<name>A0ABS3ZUH2_9BRAD</name>
<dbReference type="PANTHER" id="PTHR44858:SF1">
    <property type="entry name" value="UDP-N-ACETYLGLUCOSAMINE--PEPTIDE N-ACETYLGLUCOSAMINYLTRANSFERASE SPINDLY-RELATED"/>
    <property type="match status" value="1"/>
</dbReference>
<evidence type="ECO:0000256" key="1">
    <source>
        <dbReference type="ARBA" id="ARBA00022737"/>
    </source>
</evidence>
<evidence type="ECO:0000256" key="3">
    <source>
        <dbReference type="PROSITE-ProRule" id="PRU00339"/>
    </source>
</evidence>
<protein>
    <submittedName>
        <fullName evidence="4">Tetratricopeptide repeat protein</fullName>
    </submittedName>
</protein>
<dbReference type="InterPro" id="IPR019734">
    <property type="entry name" value="TPR_rpt"/>
</dbReference>
<evidence type="ECO:0000256" key="2">
    <source>
        <dbReference type="ARBA" id="ARBA00022803"/>
    </source>
</evidence>
<gene>
    <name evidence="4" type="ORF">JWS04_11915</name>
</gene>
<evidence type="ECO:0000313" key="4">
    <source>
        <dbReference type="EMBL" id="MBP0111775.1"/>
    </source>
</evidence>
<reference evidence="4 5" key="1">
    <citation type="submission" date="2021-03" db="EMBL/GenBank/DDBJ databases">
        <title>Genome Sequence of Bradyrhizobium vignae strain ISRA400.</title>
        <authorList>
            <person name="Tisa L.S."/>
            <person name="Svistoonoff S."/>
            <person name="Hocher V."/>
            <person name="Fall S."/>
            <person name="Zaiya A."/>
            <person name="Naing D."/>
            <person name="Niang N."/>
            <person name="Diouf A."/>
            <person name="Dasylva M.C."/>
            <person name="Toure O."/>
            <person name="Gueye M."/>
            <person name="Gully D."/>
            <person name="Tisseyre P."/>
            <person name="Simpson S."/>
            <person name="Morris K."/>
            <person name="Thomas W.K."/>
        </authorList>
    </citation>
    <scope>NUCLEOTIDE SEQUENCE [LARGE SCALE GENOMIC DNA]</scope>
    <source>
        <strain evidence="4 5">ISRA400</strain>
    </source>
</reference>
<keyword evidence="1" id="KW-0677">Repeat</keyword>
<comment type="caution">
    <text evidence="4">The sequence shown here is derived from an EMBL/GenBank/DDBJ whole genome shotgun (WGS) entry which is preliminary data.</text>
</comment>
<dbReference type="Proteomes" id="UP000669317">
    <property type="component" value="Unassembled WGS sequence"/>
</dbReference>
<dbReference type="Pfam" id="PF13431">
    <property type="entry name" value="TPR_17"/>
    <property type="match status" value="1"/>
</dbReference>
<dbReference type="Pfam" id="PF00515">
    <property type="entry name" value="TPR_1"/>
    <property type="match status" value="1"/>
</dbReference>
<dbReference type="PROSITE" id="PS50005">
    <property type="entry name" value="TPR"/>
    <property type="match status" value="1"/>
</dbReference>
<keyword evidence="2 3" id="KW-0802">TPR repeat</keyword>
<organism evidence="4 5">
    <name type="scientific">Bradyrhizobium vignae</name>
    <dbReference type="NCBI Taxonomy" id="1549949"/>
    <lineage>
        <taxon>Bacteria</taxon>
        <taxon>Pseudomonadati</taxon>
        <taxon>Pseudomonadota</taxon>
        <taxon>Alphaproteobacteria</taxon>
        <taxon>Hyphomicrobiales</taxon>
        <taxon>Nitrobacteraceae</taxon>
        <taxon>Bradyrhizobium</taxon>
    </lineage>
</organism>
<dbReference type="SUPFAM" id="SSF48452">
    <property type="entry name" value="TPR-like"/>
    <property type="match status" value="1"/>
</dbReference>
<dbReference type="EMBL" id="JAGIKT010000022">
    <property type="protein sequence ID" value="MBP0111775.1"/>
    <property type="molecule type" value="Genomic_DNA"/>
</dbReference>
<sequence>MADYKQAIKLLPNDPYAYNGRGIIYLERRQFDQALADFAQLFILSGFAPAFYNRGKVYGELNRPDKALADHSQAIRLNPRYAKRLQ</sequence>
<accession>A0ABS3ZUH2</accession>
<feature type="repeat" description="TPR" evidence="3">
    <location>
        <begin position="48"/>
        <end position="81"/>
    </location>
</feature>
<dbReference type="InterPro" id="IPR011990">
    <property type="entry name" value="TPR-like_helical_dom_sf"/>
</dbReference>
<keyword evidence="5" id="KW-1185">Reference proteome</keyword>